<dbReference type="InterPro" id="IPR043502">
    <property type="entry name" value="DNA/RNA_pol_sf"/>
</dbReference>
<protein>
    <recommendedName>
        <fullName evidence="2">DNA-directed RNA polymerase N-terminal domain-containing protein</fullName>
    </recommendedName>
</protein>
<feature type="non-terminal residue" evidence="3">
    <location>
        <position position="772"/>
    </location>
</feature>
<dbReference type="GO" id="GO:0034245">
    <property type="term" value="C:mitochondrial DNA-directed RNA polymerase complex"/>
    <property type="evidence" value="ECO:0007669"/>
    <property type="project" value="TreeGrafter"/>
</dbReference>
<dbReference type="AlphaFoldDB" id="A0A1B6GSB5"/>
<evidence type="ECO:0000259" key="2">
    <source>
        <dbReference type="SMART" id="SM01311"/>
    </source>
</evidence>
<dbReference type="SMART" id="SM01311">
    <property type="entry name" value="RPOL_N"/>
    <property type="match status" value="1"/>
</dbReference>
<evidence type="ECO:0000256" key="1">
    <source>
        <dbReference type="SAM" id="MobiDB-lite"/>
    </source>
</evidence>
<name>A0A1B6GSB5_9HEMI</name>
<dbReference type="Gene3D" id="1.10.1320.10">
    <property type="entry name" value="DNA-directed RNA polymerase, N-terminal domain"/>
    <property type="match status" value="1"/>
</dbReference>
<feature type="compositionally biased region" description="Polar residues" evidence="1">
    <location>
        <begin position="257"/>
        <end position="266"/>
    </location>
</feature>
<evidence type="ECO:0000313" key="3">
    <source>
        <dbReference type="EMBL" id="JAS65320.1"/>
    </source>
</evidence>
<dbReference type="SUPFAM" id="SSF56672">
    <property type="entry name" value="DNA/RNA polymerases"/>
    <property type="match status" value="1"/>
</dbReference>
<dbReference type="InterPro" id="IPR002092">
    <property type="entry name" value="DNA-dir_Rpol_phage-type"/>
</dbReference>
<dbReference type="GO" id="GO:0003899">
    <property type="term" value="F:DNA-directed RNA polymerase activity"/>
    <property type="evidence" value="ECO:0007669"/>
    <property type="project" value="InterPro"/>
</dbReference>
<dbReference type="GO" id="GO:0006390">
    <property type="term" value="P:mitochondrial transcription"/>
    <property type="evidence" value="ECO:0007669"/>
    <property type="project" value="TreeGrafter"/>
</dbReference>
<proteinExistence type="predicted"/>
<dbReference type="PANTHER" id="PTHR10102">
    <property type="entry name" value="DNA-DIRECTED RNA POLYMERASE, MITOCHONDRIAL"/>
    <property type="match status" value="1"/>
</dbReference>
<organism evidence="3">
    <name type="scientific">Cuerna arida</name>
    <dbReference type="NCBI Taxonomy" id="1464854"/>
    <lineage>
        <taxon>Eukaryota</taxon>
        <taxon>Metazoa</taxon>
        <taxon>Ecdysozoa</taxon>
        <taxon>Arthropoda</taxon>
        <taxon>Hexapoda</taxon>
        <taxon>Insecta</taxon>
        <taxon>Pterygota</taxon>
        <taxon>Neoptera</taxon>
        <taxon>Paraneoptera</taxon>
        <taxon>Hemiptera</taxon>
        <taxon>Auchenorrhyncha</taxon>
        <taxon>Membracoidea</taxon>
        <taxon>Cicadellidae</taxon>
        <taxon>Cicadellinae</taxon>
        <taxon>Proconiini</taxon>
        <taxon>Cuerna</taxon>
    </lineage>
</organism>
<dbReference type="GO" id="GO:0071897">
    <property type="term" value="P:DNA biosynthetic process"/>
    <property type="evidence" value="ECO:0007669"/>
    <property type="project" value="UniProtKB-ARBA"/>
</dbReference>
<sequence length="772" mass="88880">MYRLCKFSRLKLSRAQVVNNQSCTKVCSMCGIDSIIASHNPKTGPKKESTLQKRQQSTNPDVIFINELAKRKRFRKDKKFFTELLEVFNDTSKETKASVRNLKPSDVFRISENPDVGLDHVHKVKKKPKVKKDKTSTVDLNSISTFKIIEDKSDSSHSKAKNGSDLSKSIAGTKEISDIVNKYHEDTTDFCDSKFEPDIIETNVSKHNVKNPGEMSELIIPLQERIECDTLIPPATSPFQVDIEDEYDLHHEENESISNLPISDTQPDPPSEPLEVSKRKVVWKKKTKDSIAKEKMSELEKQSKEKSFNTTLYSYITLCVSCNFLQRGLATLHYYTYRSKMSQKNPKITDIRIYEVLMRGFAAHGNQNKVNELWRMVSSTGLKLSLEIFAYRLECASRSTNDRQQISEIIKSLNDTGYNLNDIFVKCSFLGDQRDIILKAIRVKHPDFEPNVPLPSICYSCSLLQELNKKQGEHVGFKSPAEGVISKEEIQELAKEQLNNEFSFRLKVKSIEKKVESEGNLDANREKLNFMRNAWMNDLKKGFHRDVTILEKMKTIQSINLLPYMKVLDPQSYIEIMMWEVQRLAEGSETFSPTTSQLYRHLGNQVRNRYIIKHKKENGIVDKTKMLYDKYCDWYLNPAIKGSRSCNGRQEWQQLLYEHQNGPSIVGDEDYWSSSVLLGIGKFLYNIIVGDVKVDVNILNKTNKQHMLPAFYRVYRQQGVKSVEEIKPHPKISKLFRAASEEHILFDITLVPMLSPPLPWTTYQTGGYLMAK</sequence>
<dbReference type="EMBL" id="GECZ01004449">
    <property type="protein sequence ID" value="JAS65320.1"/>
    <property type="molecule type" value="Transcribed_RNA"/>
</dbReference>
<dbReference type="Pfam" id="PF14700">
    <property type="entry name" value="RPOL_N"/>
    <property type="match status" value="1"/>
</dbReference>
<dbReference type="InterPro" id="IPR029262">
    <property type="entry name" value="RPOL_N"/>
</dbReference>
<dbReference type="PANTHER" id="PTHR10102:SF0">
    <property type="entry name" value="DNA-DIRECTED RNA POLYMERASE, MITOCHONDRIAL"/>
    <property type="match status" value="1"/>
</dbReference>
<gene>
    <name evidence="3" type="ORF">g.27270</name>
</gene>
<feature type="region of interest" description="Disordered" evidence="1">
    <location>
        <begin position="257"/>
        <end position="277"/>
    </location>
</feature>
<dbReference type="InterPro" id="IPR037159">
    <property type="entry name" value="RNA_POL_N_sf"/>
</dbReference>
<feature type="domain" description="DNA-directed RNA polymerase N-terminal" evidence="2">
    <location>
        <begin position="495"/>
        <end position="772"/>
    </location>
</feature>
<accession>A0A1B6GSB5</accession>
<feature type="region of interest" description="Disordered" evidence="1">
    <location>
        <begin position="38"/>
        <end position="57"/>
    </location>
</feature>
<reference evidence="3" key="1">
    <citation type="submission" date="2015-11" db="EMBL/GenBank/DDBJ databases">
        <title>De novo transcriptome assembly of four potential Pierce s Disease insect vectors from Arizona vineyards.</title>
        <authorList>
            <person name="Tassone E.E."/>
        </authorList>
    </citation>
    <scope>NUCLEOTIDE SEQUENCE</scope>
</reference>
<dbReference type="GO" id="GO:0001018">
    <property type="term" value="F:mitochondrial promoter sequence-specific DNA binding"/>
    <property type="evidence" value="ECO:0007669"/>
    <property type="project" value="TreeGrafter"/>
</dbReference>